<sequence>MIVLQTIVLTFLRICCKSLLYYSGGFTYALIITYHL</sequence>
<dbReference type="EMBL" id="BK029940">
    <property type="protein sequence ID" value="DAD55938.1"/>
    <property type="molecule type" value="Genomic_DNA"/>
</dbReference>
<name>A0A8D9PES3_9VIRU</name>
<protein>
    <submittedName>
        <fullName evidence="1">Uncharacterized protein</fullName>
    </submittedName>
</protein>
<proteinExistence type="predicted"/>
<organism evidence="1">
    <name type="scientific">Bacteriophage sp</name>
    <dbReference type="NCBI Taxonomy" id="38018"/>
    <lineage>
        <taxon>Viruses</taxon>
    </lineage>
</organism>
<reference evidence="1" key="1">
    <citation type="journal article" date="2021" name="Proc. Natl. Acad. Sci. U.S.A.">
        <title>A Catalog of Tens of Thousands of Viruses from Human Metagenomes Reveals Hidden Associations with Chronic Diseases.</title>
        <authorList>
            <person name="Tisza M.J."/>
            <person name="Buck C.B."/>
        </authorList>
    </citation>
    <scope>NUCLEOTIDE SEQUENCE</scope>
    <source>
        <strain evidence="1">CtOZu12</strain>
    </source>
</reference>
<accession>A0A8D9PES3</accession>
<evidence type="ECO:0000313" key="1">
    <source>
        <dbReference type="EMBL" id="DAD55938.1"/>
    </source>
</evidence>